<reference evidence="7" key="1">
    <citation type="submission" date="2018-07" db="EMBL/GenBank/DDBJ databases">
        <authorList>
            <person name="Quirk P.G."/>
            <person name="Krulwich T.A."/>
        </authorList>
    </citation>
    <scope>NUCLEOTIDE SEQUENCE</scope>
    <source>
        <strain evidence="7">Anand</strain>
    </source>
</reference>
<sequence>MEGDDTEKIPNVDSLEAKLSNLSDNSDPVKGSHLPVARVKKIMKETEHQGMISSDAPVILAKACEMLIRDLTLQSWNCTQMTKRCTLQRQDIKSAIFNSNIYNFLYDILTPEDLKPIMETQTELPTTYLSSRHNQKIPNNSRPSFNSTAGLKPCGFKGPYPKEGYSHLRNKIAHPYPDFRQGYSLIQNNKLNEGYPNVNSNNYFDQNFNFDFHDLSYSSFPQYRSSPNFISGQKLYPNSFKEPKMNTQSHL</sequence>
<gene>
    <name evidence="7" type="ORF">TAT_000058300</name>
    <name evidence="8" type="ORF">TAV_000058100</name>
</gene>
<comment type="subcellular location">
    <subcellularLocation>
        <location evidence="1">Nucleus</location>
    </subcellularLocation>
</comment>
<dbReference type="SUPFAM" id="SSF47113">
    <property type="entry name" value="Histone-fold"/>
    <property type="match status" value="1"/>
</dbReference>
<name>A0A3B0MGA1_THEAN</name>
<comment type="similarity">
    <text evidence="5">Belongs to the NFYC/HAP5 subunit family.</text>
</comment>
<dbReference type="Gene3D" id="1.10.20.10">
    <property type="entry name" value="Histone, subunit A"/>
    <property type="match status" value="1"/>
</dbReference>
<dbReference type="VEuPathDB" id="PiroplasmaDB:TA20170"/>
<accession>A0A3B0MGA1</accession>
<dbReference type="Pfam" id="PF00125">
    <property type="entry name" value="Histone"/>
    <property type="match status" value="1"/>
</dbReference>
<dbReference type="CDD" id="cd22908">
    <property type="entry name" value="HFD_NFYC-like"/>
    <property type="match status" value="1"/>
</dbReference>
<dbReference type="PANTHER" id="PTHR10252">
    <property type="entry name" value="HISTONE-LIKE TRANSCRIPTION FACTOR CCAAT-RELATED"/>
    <property type="match status" value="1"/>
</dbReference>
<dbReference type="AlphaFoldDB" id="A0A3B0MGA1"/>
<feature type="domain" description="Core Histone H2A/H2B/H3" evidence="6">
    <location>
        <begin position="27"/>
        <end position="96"/>
    </location>
</feature>
<dbReference type="InterPro" id="IPR007125">
    <property type="entry name" value="H2A/H2B/H3"/>
</dbReference>
<evidence type="ECO:0000256" key="5">
    <source>
        <dbReference type="ARBA" id="ARBA00038129"/>
    </source>
</evidence>
<keyword evidence="2" id="KW-0805">Transcription regulation</keyword>
<evidence type="ECO:0000256" key="4">
    <source>
        <dbReference type="ARBA" id="ARBA00023242"/>
    </source>
</evidence>
<evidence type="ECO:0000259" key="6">
    <source>
        <dbReference type="Pfam" id="PF00125"/>
    </source>
</evidence>
<keyword evidence="3" id="KW-0804">Transcription</keyword>
<dbReference type="GO" id="GO:0046982">
    <property type="term" value="F:protein heterodimerization activity"/>
    <property type="evidence" value="ECO:0007669"/>
    <property type="project" value="InterPro"/>
</dbReference>
<evidence type="ECO:0000256" key="1">
    <source>
        <dbReference type="ARBA" id="ARBA00004123"/>
    </source>
</evidence>
<organism evidence="7">
    <name type="scientific">Theileria annulata</name>
    <dbReference type="NCBI Taxonomy" id="5874"/>
    <lineage>
        <taxon>Eukaryota</taxon>
        <taxon>Sar</taxon>
        <taxon>Alveolata</taxon>
        <taxon>Apicomplexa</taxon>
        <taxon>Aconoidasida</taxon>
        <taxon>Piroplasmida</taxon>
        <taxon>Theileriidae</taxon>
        <taxon>Theileria</taxon>
    </lineage>
</organism>
<evidence type="ECO:0000313" key="7">
    <source>
        <dbReference type="EMBL" id="SVP88728.1"/>
    </source>
</evidence>
<dbReference type="InterPro" id="IPR009072">
    <property type="entry name" value="Histone-fold"/>
</dbReference>
<dbReference type="EMBL" id="UIVT01000001">
    <property type="protein sequence ID" value="SVP88728.1"/>
    <property type="molecule type" value="Genomic_DNA"/>
</dbReference>
<dbReference type="GO" id="GO:0003677">
    <property type="term" value="F:DNA binding"/>
    <property type="evidence" value="ECO:0007669"/>
    <property type="project" value="InterPro"/>
</dbReference>
<evidence type="ECO:0000313" key="8">
    <source>
        <dbReference type="EMBL" id="SVP89880.1"/>
    </source>
</evidence>
<dbReference type="GO" id="GO:0005634">
    <property type="term" value="C:nucleus"/>
    <property type="evidence" value="ECO:0007669"/>
    <property type="project" value="UniProtKB-SubCell"/>
</dbReference>
<protein>
    <submittedName>
        <fullName evidence="7">HAP-family transcription factor, putative</fullName>
    </submittedName>
</protein>
<evidence type="ECO:0000256" key="3">
    <source>
        <dbReference type="ARBA" id="ARBA00023163"/>
    </source>
</evidence>
<dbReference type="EMBL" id="UIVS01000001">
    <property type="protein sequence ID" value="SVP89880.1"/>
    <property type="molecule type" value="Genomic_DNA"/>
</dbReference>
<keyword evidence="4" id="KW-0539">Nucleus</keyword>
<dbReference type="InterPro" id="IPR050568">
    <property type="entry name" value="Transcr_DNA_Rep_Reg"/>
</dbReference>
<proteinExistence type="inferred from homology"/>
<evidence type="ECO:0000256" key="2">
    <source>
        <dbReference type="ARBA" id="ARBA00023015"/>
    </source>
</evidence>